<dbReference type="HOGENOM" id="CLU_009123_6_0_1"/>
<keyword evidence="2" id="KW-0479">Metal-binding</keyword>
<dbReference type="InterPro" id="IPR052035">
    <property type="entry name" value="ZnF_BED_domain_contain"/>
</dbReference>
<dbReference type="Proteomes" id="UP000054477">
    <property type="component" value="Unassembled WGS sequence"/>
</dbReference>
<dbReference type="InterPro" id="IPR012337">
    <property type="entry name" value="RNaseH-like_sf"/>
</dbReference>
<evidence type="ECO:0000256" key="2">
    <source>
        <dbReference type="ARBA" id="ARBA00022723"/>
    </source>
</evidence>
<dbReference type="PANTHER" id="PTHR46481:SF10">
    <property type="entry name" value="ZINC FINGER BED DOMAIN-CONTAINING PROTEIN 39"/>
    <property type="match status" value="1"/>
</dbReference>
<reference evidence="8" key="2">
    <citation type="submission" date="2015-01" db="EMBL/GenBank/DDBJ databases">
        <title>Evolutionary Origins and Diversification of the Mycorrhizal Mutualists.</title>
        <authorList>
            <consortium name="DOE Joint Genome Institute"/>
            <consortium name="Mycorrhizal Genomics Consortium"/>
            <person name="Kohler A."/>
            <person name="Kuo A."/>
            <person name="Nagy L.G."/>
            <person name="Floudas D."/>
            <person name="Copeland A."/>
            <person name="Barry K.W."/>
            <person name="Cichocki N."/>
            <person name="Veneault-Fourrey C."/>
            <person name="LaButti K."/>
            <person name="Lindquist E.A."/>
            <person name="Lipzen A."/>
            <person name="Lundell T."/>
            <person name="Morin E."/>
            <person name="Murat C."/>
            <person name="Riley R."/>
            <person name="Ohm R."/>
            <person name="Sun H."/>
            <person name="Tunlid A."/>
            <person name="Henrissat B."/>
            <person name="Grigoriev I.V."/>
            <person name="Hibbett D.S."/>
            <person name="Martin F."/>
        </authorList>
    </citation>
    <scope>NUCLEOTIDE SEQUENCE [LARGE SCALE GENOMIC DNA]</scope>
    <source>
        <strain evidence="8">LaAM-08-1</strain>
    </source>
</reference>
<feature type="chain" id="PRO_5002206093" evidence="6">
    <location>
        <begin position="29"/>
        <end position="227"/>
    </location>
</feature>
<dbReference type="OrthoDB" id="3172935at2759"/>
<keyword evidence="5" id="KW-0539">Nucleus</keyword>
<dbReference type="SUPFAM" id="SSF53098">
    <property type="entry name" value="Ribonuclease H-like"/>
    <property type="match status" value="1"/>
</dbReference>
<name>A0A0C9Y492_9AGAR</name>
<keyword evidence="8" id="KW-1185">Reference proteome</keyword>
<dbReference type="AlphaFoldDB" id="A0A0C9Y492"/>
<keyword evidence="4" id="KW-0862">Zinc</keyword>
<protein>
    <submittedName>
        <fullName evidence="7">Uncharacterized protein</fullName>
    </submittedName>
</protein>
<keyword evidence="3" id="KW-0863">Zinc-finger</keyword>
<dbReference type="EMBL" id="KN838586">
    <property type="protein sequence ID" value="KIK02918.1"/>
    <property type="molecule type" value="Genomic_DNA"/>
</dbReference>
<feature type="non-terminal residue" evidence="7">
    <location>
        <position position="227"/>
    </location>
</feature>
<evidence type="ECO:0000256" key="3">
    <source>
        <dbReference type="ARBA" id="ARBA00022771"/>
    </source>
</evidence>
<keyword evidence="6" id="KW-0732">Signal</keyword>
<accession>A0A0C9Y492</accession>
<dbReference type="GO" id="GO:0008270">
    <property type="term" value="F:zinc ion binding"/>
    <property type="evidence" value="ECO:0007669"/>
    <property type="project" value="UniProtKB-KW"/>
</dbReference>
<feature type="signal peptide" evidence="6">
    <location>
        <begin position="1"/>
        <end position="28"/>
    </location>
</feature>
<evidence type="ECO:0000256" key="1">
    <source>
        <dbReference type="ARBA" id="ARBA00004123"/>
    </source>
</evidence>
<reference evidence="7 8" key="1">
    <citation type="submission" date="2014-04" db="EMBL/GenBank/DDBJ databases">
        <authorList>
            <consortium name="DOE Joint Genome Institute"/>
            <person name="Kuo A."/>
            <person name="Kohler A."/>
            <person name="Nagy L.G."/>
            <person name="Floudas D."/>
            <person name="Copeland A."/>
            <person name="Barry K.W."/>
            <person name="Cichocki N."/>
            <person name="Veneault-Fourrey C."/>
            <person name="LaButti K."/>
            <person name="Lindquist E.A."/>
            <person name="Lipzen A."/>
            <person name="Lundell T."/>
            <person name="Morin E."/>
            <person name="Murat C."/>
            <person name="Sun H."/>
            <person name="Tunlid A."/>
            <person name="Henrissat B."/>
            <person name="Grigoriev I.V."/>
            <person name="Hibbett D.S."/>
            <person name="Martin F."/>
            <person name="Nordberg H.P."/>
            <person name="Cantor M.N."/>
            <person name="Hua S.X."/>
        </authorList>
    </citation>
    <scope>NUCLEOTIDE SEQUENCE [LARGE SCALE GENOMIC DNA]</scope>
    <source>
        <strain evidence="7 8">LaAM-08-1</strain>
    </source>
</reference>
<evidence type="ECO:0000256" key="4">
    <source>
        <dbReference type="ARBA" id="ARBA00022833"/>
    </source>
</evidence>
<proteinExistence type="predicted"/>
<evidence type="ECO:0000256" key="6">
    <source>
        <dbReference type="SAM" id="SignalP"/>
    </source>
</evidence>
<evidence type="ECO:0000313" key="7">
    <source>
        <dbReference type="EMBL" id="KIK02918.1"/>
    </source>
</evidence>
<dbReference type="GO" id="GO:0005634">
    <property type="term" value="C:nucleus"/>
    <property type="evidence" value="ECO:0007669"/>
    <property type="project" value="UniProtKB-SubCell"/>
</dbReference>
<evidence type="ECO:0000256" key="5">
    <source>
        <dbReference type="ARBA" id="ARBA00023242"/>
    </source>
</evidence>
<feature type="non-terminal residue" evidence="7">
    <location>
        <position position="1"/>
    </location>
</feature>
<organism evidence="7 8">
    <name type="scientific">Laccaria amethystina LaAM-08-1</name>
    <dbReference type="NCBI Taxonomy" id="1095629"/>
    <lineage>
        <taxon>Eukaryota</taxon>
        <taxon>Fungi</taxon>
        <taxon>Dikarya</taxon>
        <taxon>Basidiomycota</taxon>
        <taxon>Agaricomycotina</taxon>
        <taxon>Agaricomycetes</taxon>
        <taxon>Agaricomycetidae</taxon>
        <taxon>Agaricales</taxon>
        <taxon>Agaricineae</taxon>
        <taxon>Hydnangiaceae</taxon>
        <taxon>Laccaria</taxon>
    </lineage>
</organism>
<evidence type="ECO:0000313" key="8">
    <source>
        <dbReference type="Proteomes" id="UP000054477"/>
    </source>
</evidence>
<comment type="subcellular location">
    <subcellularLocation>
        <location evidence="1">Nucleus</location>
    </subcellularLocation>
</comment>
<dbReference type="PANTHER" id="PTHR46481">
    <property type="entry name" value="ZINC FINGER BED DOMAIN-CONTAINING PROTEIN 4"/>
    <property type="match status" value="1"/>
</dbReference>
<gene>
    <name evidence="7" type="ORF">K443DRAFT_96091</name>
</gene>
<sequence>CFSHVVNLACKAILLAITSTDFAGTGECEENFFEYLDKDPVATLRKLVNAIQSSSLRRQHFSTIVETMCHQDLQLLRDVDTRWSSTLLMTECALELELAITEFLRNDEFDEVRKHKLNDSDWDALNLFRNILQVPHAFQHALAVEKTPTLSNAIPAFEAMIKVWDNQKADDPEAAQLIQPGLDKLAVYLEQTDIVPAYIVSMSKSILHLIFIFIPYSFFHEKFLHLP</sequence>